<evidence type="ECO:0000313" key="1">
    <source>
        <dbReference type="EMBL" id="GAA4334473.1"/>
    </source>
</evidence>
<name>A0ABP8H520_9BACT</name>
<dbReference type="EMBL" id="BAABGY010000008">
    <property type="protein sequence ID" value="GAA4334473.1"/>
    <property type="molecule type" value="Genomic_DNA"/>
</dbReference>
<keyword evidence="2" id="KW-1185">Reference proteome</keyword>
<evidence type="ECO:0000313" key="2">
    <source>
        <dbReference type="Proteomes" id="UP001501725"/>
    </source>
</evidence>
<proteinExistence type="predicted"/>
<reference evidence="2" key="1">
    <citation type="journal article" date="2019" name="Int. J. Syst. Evol. Microbiol.">
        <title>The Global Catalogue of Microorganisms (GCM) 10K type strain sequencing project: providing services to taxonomists for standard genome sequencing and annotation.</title>
        <authorList>
            <consortium name="The Broad Institute Genomics Platform"/>
            <consortium name="The Broad Institute Genome Sequencing Center for Infectious Disease"/>
            <person name="Wu L."/>
            <person name="Ma J."/>
        </authorList>
    </citation>
    <scope>NUCLEOTIDE SEQUENCE [LARGE SCALE GENOMIC DNA]</scope>
    <source>
        <strain evidence="2">JCM 17919</strain>
    </source>
</reference>
<sequence length="79" mass="9030">MVEEIQRRVQGVATKQRISVTMLPKGSALLSRLSKARMIVHVQLEVVEIQLRLFVRGQHGCYKAILQGKNSTRQWSVRS</sequence>
<gene>
    <name evidence="1" type="ORF">GCM10023184_28560</name>
</gene>
<dbReference type="Proteomes" id="UP001501725">
    <property type="component" value="Unassembled WGS sequence"/>
</dbReference>
<comment type="caution">
    <text evidence="1">The sequence shown here is derived from an EMBL/GenBank/DDBJ whole genome shotgun (WGS) entry which is preliminary data.</text>
</comment>
<protein>
    <submittedName>
        <fullName evidence="1">Uncharacterized protein</fullName>
    </submittedName>
</protein>
<accession>A0ABP8H520</accession>
<organism evidence="1 2">
    <name type="scientific">Flaviaesturariibacter amylovorans</name>
    <dbReference type="NCBI Taxonomy" id="1084520"/>
    <lineage>
        <taxon>Bacteria</taxon>
        <taxon>Pseudomonadati</taxon>
        <taxon>Bacteroidota</taxon>
        <taxon>Chitinophagia</taxon>
        <taxon>Chitinophagales</taxon>
        <taxon>Chitinophagaceae</taxon>
        <taxon>Flaviaestuariibacter</taxon>
    </lineage>
</organism>